<dbReference type="SUPFAM" id="SSF53738">
    <property type="entry name" value="Phosphoglucomutase, first 3 domains"/>
    <property type="match status" value="3"/>
</dbReference>
<keyword evidence="6" id="KW-0413">Isomerase</keyword>
<dbReference type="InterPro" id="IPR036900">
    <property type="entry name" value="A-D-PHexomutase_C_sf"/>
</dbReference>
<dbReference type="GO" id="GO:0016868">
    <property type="term" value="F:intramolecular phosphotransferase activity"/>
    <property type="evidence" value="ECO:0007669"/>
    <property type="project" value="InterPro"/>
</dbReference>
<dbReference type="EMBL" id="FMZC01000001">
    <property type="protein sequence ID" value="SDC00286.1"/>
    <property type="molecule type" value="Genomic_DNA"/>
</dbReference>
<dbReference type="CDD" id="cd03089">
    <property type="entry name" value="PMM_PGM"/>
    <property type="match status" value="1"/>
</dbReference>
<sequence length="462" mass="49503">MQPTPAIFKAYDIRGIVPSTLNEDVARGLGRAFGTAAQAEGQTVVAVGRDGRLSGPSLSAALIAGLVDVGIEVIDIGPATTPMLYFAAHTLCQSGIQVTGSHNPKDYNGFKMVLAGRAIYGEEIQALRRTMEEESWQMKDGGRVRQADVLPAYVERITSDVKLARPIKVVVDSGNGIAGASAPGIFRALGCEVIELFSEVDGNFPNHHPDPSKPDNLRDLIATLQSSDAELGLAFDGDGDRLGIVTKDGQNIFPDRQMMLFARDVLSRVPGGHILFDVKCTQRLAPAIAEAGGKPVMYKTGHSLIKARMKELDSPLGGEMSGHIFFKERWFGFDDGTYAGCRLLEILSRESDPGAVLNALPTSHSTPELNVSCEEGEPHRLTAELQALAAETFAAPAEINTIDGLRVDWPDGFGLIRASNTTPVLVLRFEGHTPEALARIEAAMLALLRRVKPDAHVGAAAH</sequence>
<dbReference type="Gene3D" id="3.30.310.50">
    <property type="entry name" value="Alpha-D-phosphohexomutase, C-terminal domain"/>
    <property type="match status" value="1"/>
</dbReference>
<dbReference type="InterPro" id="IPR005841">
    <property type="entry name" value="Alpha-D-phosphohexomutase_SF"/>
</dbReference>
<evidence type="ECO:0000256" key="1">
    <source>
        <dbReference type="ARBA" id="ARBA00001946"/>
    </source>
</evidence>
<evidence type="ECO:0000259" key="10">
    <source>
        <dbReference type="Pfam" id="PF02879"/>
    </source>
</evidence>
<dbReference type="Pfam" id="PF00408">
    <property type="entry name" value="PGM_PMM_IV"/>
    <property type="match status" value="1"/>
</dbReference>
<dbReference type="Pfam" id="PF02880">
    <property type="entry name" value="PGM_PMM_III"/>
    <property type="match status" value="1"/>
</dbReference>
<comment type="cofactor">
    <cofactor evidence="1">
        <name>Mg(2+)</name>
        <dbReference type="ChEBI" id="CHEBI:18420"/>
    </cofactor>
</comment>
<dbReference type="Proteomes" id="UP000198781">
    <property type="component" value="Unassembled WGS sequence"/>
</dbReference>
<keyword evidence="5 7" id="KW-0460">Magnesium</keyword>
<dbReference type="Pfam" id="PF02878">
    <property type="entry name" value="PGM_PMM_I"/>
    <property type="match status" value="1"/>
</dbReference>
<dbReference type="InterPro" id="IPR005846">
    <property type="entry name" value="A-D-PHexomutase_a/b/a-III"/>
</dbReference>
<dbReference type="Pfam" id="PF02879">
    <property type="entry name" value="PGM_PMM_II"/>
    <property type="match status" value="1"/>
</dbReference>
<dbReference type="InterPro" id="IPR016066">
    <property type="entry name" value="A-D-PHexomutase_CS"/>
</dbReference>
<dbReference type="GO" id="GO:0000287">
    <property type="term" value="F:magnesium ion binding"/>
    <property type="evidence" value="ECO:0007669"/>
    <property type="project" value="InterPro"/>
</dbReference>
<dbReference type="InterPro" id="IPR005845">
    <property type="entry name" value="A-D-PHexomutase_a/b/a-II"/>
</dbReference>
<evidence type="ECO:0000259" key="11">
    <source>
        <dbReference type="Pfam" id="PF02880"/>
    </source>
</evidence>
<proteinExistence type="inferred from homology"/>
<evidence type="ECO:0000259" key="9">
    <source>
        <dbReference type="Pfam" id="PF02878"/>
    </source>
</evidence>
<dbReference type="RefSeq" id="WP_092739154.1">
    <property type="nucleotide sequence ID" value="NZ_FMZC01000001.1"/>
</dbReference>
<dbReference type="InterPro" id="IPR005844">
    <property type="entry name" value="A-D-PHexomutase_a/b/a-I"/>
</dbReference>
<evidence type="ECO:0000256" key="6">
    <source>
        <dbReference type="ARBA" id="ARBA00023235"/>
    </source>
</evidence>
<organism evidence="12 13">
    <name type="scientific">Paracidovorax valerianellae</name>
    <dbReference type="NCBI Taxonomy" id="187868"/>
    <lineage>
        <taxon>Bacteria</taxon>
        <taxon>Pseudomonadati</taxon>
        <taxon>Pseudomonadota</taxon>
        <taxon>Betaproteobacteria</taxon>
        <taxon>Burkholderiales</taxon>
        <taxon>Comamonadaceae</taxon>
        <taxon>Paracidovorax</taxon>
    </lineage>
</organism>
<feature type="domain" description="Alpha-D-phosphohexomutase C-terminal" evidence="8">
    <location>
        <begin position="368"/>
        <end position="445"/>
    </location>
</feature>
<evidence type="ECO:0000313" key="12">
    <source>
        <dbReference type="EMBL" id="SDC00286.1"/>
    </source>
</evidence>
<evidence type="ECO:0000256" key="5">
    <source>
        <dbReference type="ARBA" id="ARBA00022842"/>
    </source>
</evidence>
<feature type="domain" description="Alpha-D-phosphohexomutase alpha/beta/alpha" evidence="10">
    <location>
        <begin position="152"/>
        <end position="249"/>
    </location>
</feature>
<evidence type="ECO:0000256" key="4">
    <source>
        <dbReference type="ARBA" id="ARBA00022723"/>
    </source>
</evidence>
<accession>A0A1G6I3H9</accession>
<keyword evidence="4 7" id="KW-0479">Metal-binding</keyword>
<dbReference type="OrthoDB" id="9803322at2"/>
<protein>
    <submittedName>
        <fullName evidence="12">Phosphomannomutase</fullName>
    </submittedName>
</protein>
<dbReference type="PANTHER" id="PTHR43771:SF2">
    <property type="entry name" value="PHOSPHOMANNOMUTASE_PHOSPHOGLUCOMUTASE"/>
    <property type="match status" value="1"/>
</dbReference>
<dbReference type="PANTHER" id="PTHR43771">
    <property type="entry name" value="PHOSPHOMANNOMUTASE"/>
    <property type="match status" value="1"/>
</dbReference>
<dbReference type="InterPro" id="IPR005843">
    <property type="entry name" value="A-D-PHexomutase_C"/>
</dbReference>
<dbReference type="InterPro" id="IPR016055">
    <property type="entry name" value="A-D-PHexomutase_a/b/a-I/II/III"/>
</dbReference>
<dbReference type="SUPFAM" id="SSF55957">
    <property type="entry name" value="Phosphoglucomutase, C-terminal domain"/>
    <property type="match status" value="1"/>
</dbReference>
<gene>
    <name evidence="12" type="ORF">SAMN05192589_10144</name>
</gene>
<reference evidence="12 13" key="1">
    <citation type="submission" date="2016-10" db="EMBL/GenBank/DDBJ databases">
        <authorList>
            <person name="de Groot N.N."/>
        </authorList>
    </citation>
    <scope>NUCLEOTIDE SEQUENCE [LARGE SCALE GENOMIC DNA]</scope>
    <source>
        <strain evidence="12 13">DSM 16619</strain>
    </source>
</reference>
<name>A0A1G6I3H9_9BURK</name>
<dbReference type="GO" id="GO:0005975">
    <property type="term" value="P:carbohydrate metabolic process"/>
    <property type="evidence" value="ECO:0007669"/>
    <property type="project" value="InterPro"/>
</dbReference>
<evidence type="ECO:0000256" key="2">
    <source>
        <dbReference type="ARBA" id="ARBA00010231"/>
    </source>
</evidence>
<dbReference type="AlphaFoldDB" id="A0A1G6I3H9"/>
<evidence type="ECO:0000313" key="13">
    <source>
        <dbReference type="Proteomes" id="UP000198781"/>
    </source>
</evidence>
<evidence type="ECO:0000259" key="8">
    <source>
        <dbReference type="Pfam" id="PF00408"/>
    </source>
</evidence>
<evidence type="ECO:0000256" key="7">
    <source>
        <dbReference type="RuleBase" id="RU004326"/>
    </source>
</evidence>
<dbReference type="PROSITE" id="PS00710">
    <property type="entry name" value="PGM_PMM"/>
    <property type="match status" value="1"/>
</dbReference>
<dbReference type="STRING" id="187868.SAMN05192589_10144"/>
<dbReference type="Gene3D" id="3.40.120.10">
    <property type="entry name" value="Alpha-D-Glucose-1,6-Bisphosphate, subunit A, domain 3"/>
    <property type="match status" value="3"/>
</dbReference>
<comment type="similarity">
    <text evidence="2 7">Belongs to the phosphohexose mutase family.</text>
</comment>
<dbReference type="PRINTS" id="PR00509">
    <property type="entry name" value="PGMPMM"/>
</dbReference>
<feature type="domain" description="Alpha-D-phosphohexomutase alpha/beta/alpha" evidence="9">
    <location>
        <begin position="7"/>
        <end position="136"/>
    </location>
</feature>
<keyword evidence="13" id="KW-1185">Reference proteome</keyword>
<feature type="domain" description="Alpha-D-phosphohexomutase alpha/beta/alpha" evidence="11">
    <location>
        <begin position="254"/>
        <end position="359"/>
    </location>
</feature>
<keyword evidence="3" id="KW-0597">Phosphoprotein</keyword>
<evidence type="ECO:0000256" key="3">
    <source>
        <dbReference type="ARBA" id="ARBA00022553"/>
    </source>
</evidence>